<dbReference type="InterPro" id="IPR043504">
    <property type="entry name" value="Peptidase_S1_PA_chymotrypsin"/>
</dbReference>
<protein>
    <recommendedName>
        <fullName evidence="6">Peptidase S1 domain-containing protein</fullName>
    </recommendedName>
</protein>
<evidence type="ECO:0000256" key="5">
    <source>
        <dbReference type="ARBA" id="ARBA00022825"/>
    </source>
</evidence>
<keyword evidence="2" id="KW-0964">Secreted</keyword>
<dbReference type="InterPro" id="IPR001314">
    <property type="entry name" value="Peptidase_S1A"/>
</dbReference>
<dbReference type="CDD" id="cd00190">
    <property type="entry name" value="Tryp_SPc"/>
    <property type="match status" value="1"/>
</dbReference>
<sequence length="168" mass="18575">MALLKTGRSLCAGTLIKSNWVLTAAHCTVNSSSIIKLGVHSRKAEDKYVQTFKVLRSIGHNYDEQTKNNDLKLVQLSCKAKLNKAVKILPLPNKFNDVKDGTACDTAGWGSTRKNILQMSDKLMEVSLTATSRERCAAMWKSSITITPNMMCTFDANGEKDVCRVSME</sequence>
<evidence type="ECO:0000259" key="6">
    <source>
        <dbReference type="PROSITE" id="PS50240"/>
    </source>
</evidence>
<keyword evidence="5" id="KW-0720">Serine protease</keyword>
<gene>
    <name evidence="7" type="ORF">SPARVUS_LOCUS15723549</name>
</gene>
<dbReference type="Pfam" id="PF00089">
    <property type="entry name" value="Trypsin"/>
    <property type="match status" value="1"/>
</dbReference>
<dbReference type="PROSITE" id="PS00134">
    <property type="entry name" value="TRYPSIN_HIS"/>
    <property type="match status" value="1"/>
</dbReference>
<feature type="domain" description="Peptidase S1" evidence="6">
    <location>
        <begin position="1"/>
        <end position="164"/>
    </location>
</feature>
<dbReference type="SUPFAM" id="SSF50494">
    <property type="entry name" value="Trypsin-like serine proteases"/>
    <property type="match status" value="1"/>
</dbReference>
<dbReference type="EMBL" id="CATNWA010020520">
    <property type="protein sequence ID" value="CAI9618768.1"/>
    <property type="molecule type" value="Genomic_DNA"/>
</dbReference>
<evidence type="ECO:0000256" key="2">
    <source>
        <dbReference type="ARBA" id="ARBA00022525"/>
    </source>
</evidence>
<keyword evidence="4" id="KW-0378">Hydrolase</keyword>
<accession>A0ABN9HGH2</accession>
<dbReference type="PROSITE" id="PS50240">
    <property type="entry name" value="TRYPSIN_DOM"/>
    <property type="match status" value="1"/>
</dbReference>
<comment type="subcellular location">
    <subcellularLocation>
        <location evidence="1">Secreted</location>
    </subcellularLocation>
</comment>
<name>A0ABN9HGH2_9NEOB</name>
<organism evidence="7 8">
    <name type="scientific">Staurois parvus</name>
    <dbReference type="NCBI Taxonomy" id="386267"/>
    <lineage>
        <taxon>Eukaryota</taxon>
        <taxon>Metazoa</taxon>
        <taxon>Chordata</taxon>
        <taxon>Craniata</taxon>
        <taxon>Vertebrata</taxon>
        <taxon>Euteleostomi</taxon>
        <taxon>Amphibia</taxon>
        <taxon>Batrachia</taxon>
        <taxon>Anura</taxon>
        <taxon>Neobatrachia</taxon>
        <taxon>Ranoidea</taxon>
        <taxon>Ranidae</taxon>
        <taxon>Staurois</taxon>
    </lineage>
</organism>
<evidence type="ECO:0000313" key="7">
    <source>
        <dbReference type="EMBL" id="CAI9618768.1"/>
    </source>
</evidence>
<keyword evidence="3" id="KW-0645">Protease</keyword>
<dbReference type="PANTHER" id="PTHR24264:SF65">
    <property type="entry name" value="SRCR DOMAIN-CONTAINING PROTEIN"/>
    <property type="match status" value="1"/>
</dbReference>
<evidence type="ECO:0000313" key="8">
    <source>
        <dbReference type="Proteomes" id="UP001162483"/>
    </source>
</evidence>
<dbReference type="SMART" id="SM00020">
    <property type="entry name" value="Tryp_SPc"/>
    <property type="match status" value="1"/>
</dbReference>
<dbReference type="Gene3D" id="2.40.10.10">
    <property type="entry name" value="Trypsin-like serine proteases"/>
    <property type="match status" value="2"/>
</dbReference>
<comment type="caution">
    <text evidence="7">The sequence shown here is derived from an EMBL/GenBank/DDBJ whole genome shotgun (WGS) entry which is preliminary data.</text>
</comment>
<dbReference type="PANTHER" id="PTHR24264">
    <property type="entry name" value="TRYPSIN-RELATED"/>
    <property type="match status" value="1"/>
</dbReference>
<dbReference type="InterPro" id="IPR001254">
    <property type="entry name" value="Trypsin_dom"/>
</dbReference>
<dbReference type="InterPro" id="IPR009003">
    <property type="entry name" value="Peptidase_S1_PA"/>
</dbReference>
<dbReference type="PRINTS" id="PR00722">
    <property type="entry name" value="CHYMOTRYPSIN"/>
</dbReference>
<evidence type="ECO:0000256" key="3">
    <source>
        <dbReference type="ARBA" id="ARBA00022670"/>
    </source>
</evidence>
<evidence type="ECO:0000256" key="1">
    <source>
        <dbReference type="ARBA" id="ARBA00004613"/>
    </source>
</evidence>
<dbReference type="InterPro" id="IPR050127">
    <property type="entry name" value="Serine_Proteases_S1"/>
</dbReference>
<keyword evidence="8" id="KW-1185">Reference proteome</keyword>
<dbReference type="Proteomes" id="UP001162483">
    <property type="component" value="Unassembled WGS sequence"/>
</dbReference>
<reference evidence="7" key="1">
    <citation type="submission" date="2023-05" db="EMBL/GenBank/DDBJ databases">
        <authorList>
            <person name="Stuckert A."/>
        </authorList>
    </citation>
    <scope>NUCLEOTIDE SEQUENCE</scope>
</reference>
<dbReference type="InterPro" id="IPR018114">
    <property type="entry name" value="TRYPSIN_HIS"/>
</dbReference>
<proteinExistence type="predicted"/>
<evidence type="ECO:0000256" key="4">
    <source>
        <dbReference type="ARBA" id="ARBA00022801"/>
    </source>
</evidence>